<sequence>MIRNSSEATLGESSPASRAWCALKATSLHESATLLPPAQELESLLVCGDIGSGTWGEQLVHVLEGACRPSMLVSAETARKTLRTLLRWDDAYAFTHTLEATAVLAVESASAALLLNEGVVPPLLHALHAAPADRALQTAAAAIVSSDGSAADGERLLVSHHQVLAAFALSALSTHPSGRAALIAASPGVGLCALLRVLRVMCARPGGFCYLLISIIANLAIDEKVARELHGEGGAELLLDWAHSRTVTLQPPSLLSVLGLRPARRVRANIGGIAARALINMAMAPSRGSGRHAVRLAGAVEQLQELHWATDDAAVRAVVRDALRVLGAELPSEVRQPYRHSAVKLVSEVGGQAGAASSAMQMSSTVIWGTPAR</sequence>
<name>A0A7S0NW42_9EUKA</name>
<proteinExistence type="predicted"/>
<organism evidence="1">
    <name type="scientific">Calcidiscus leptoporus</name>
    <dbReference type="NCBI Taxonomy" id="127549"/>
    <lineage>
        <taxon>Eukaryota</taxon>
        <taxon>Haptista</taxon>
        <taxon>Haptophyta</taxon>
        <taxon>Prymnesiophyceae</taxon>
        <taxon>Coccolithales</taxon>
        <taxon>Calcidiscaceae</taxon>
        <taxon>Calcidiscus</taxon>
    </lineage>
</organism>
<dbReference type="Gene3D" id="1.25.10.10">
    <property type="entry name" value="Leucine-rich Repeat Variant"/>
    <property type="match status" value="1"/>
</dbReference>
<evidence type="ECO:0000313" key="1">
    <source>
        <dbReference type="EMBL" id="CAD8538122.1"/>
    </source>
</evidence>
<dbReference type="SUPFAM" id="SSF48371">
    <property type="entry name" value="ARM repeat"/>
    <property type="match status" value="1"/>
</dbReference>
<gene>
    <name evidence="1" type="ORF">CLEP1334_LOCUS13404</name>
</gene>
<protein>
    <submittedName>
        <fullName evidence="1">Uncharacterized protein</fullName>
    </submittedName>
</protein>
<dbReference type="EMBL" id="HBER01026609">
    <property type="protein sequence ID" value="CAD8538122.1"/>
    <property type="molecule type" value="Transcribed_RNA"/>
</dbReference>
<dbReference type="AlphaFoldDB" id="A0A7S0NW42"/>
<dbReference type="InterPro" id="IPR011989">
    <property type="entry name" value="ARM-like"/>
</dbReference>
<accession>A0A7S0NW42</accession>
<dbReference type="InterPro" id="IPR016024">
    <property type="entry name" value="ARM-type_fold"/>
</dbReference>
<reference evidence="1" key="1">
    <citation type="submission" date="2021-01" db="EMBL/GenBank/DDBJ databases">
        <authorList>
            <person name="Corre E."/>
            <person name="Pelletier E."/>
            <person name="Niang G."/>
            <person name="Scheremetjew M."/>
            <person name="Finn R."/>
            <person name="Kale V."/>
            <person name="Holt S."/>
            <person name="Cochrane G."/>
            <person name="Meng A."/>
            <person name="Brown T."/>
            <person name="Cohen L."/>
        </authorList>
    </citation>
    <scope>NUCLEOTIDE SEQUENCE</scope>
    <source>
        <strain evidence="1">RCC1130</strain>
    </source>
</reference>